<name>A0A1C6SUK4_9ACTN</name>
<reference evidence="1 2" key="1">
    <citation type="submission" date="2016-06" db="EMBL/GenBank/DDBJ databases">
        <authorList>
            <person name="Kjaerup R.B."/>
            <person name="Dalgaard T.S."/>
            <person name="Juul-Madsen H.R."/>
        </authorList>
    </citation>
    <scope>NUCLEOTIDE SEQUENCE [LARGE SCALE GENOMIC DNA]</scope>
    <source>
        <strain evidence="1 2">DSM 43818</strain>
    </source>
</reference>
<dbReference type="AlphaFoldDB" id="A0A1C6SUK4"/>
<dbReference type="InterPro" id="IPR043991">
    <property type="entry name" value="Gp3-like"/>
</dbReference>
<protein>
    <submittedName>
        <fullName evidence="1">Uncharacterized protein</fullName>
    </submittedName>
</protein>
<dbReference type="STRING" id="145857.GA0070616_4593"/>
<keyword evidence="2" id="KW-1185">Reference proteome</keyword>
<evidence type="ECO:0000313" key="2">
    <source>
        <dbReference type="Proteomes" id="UP000199699"/>
    </source>
</evidence>
<dbReference type="RefSeq" id="WP_091086798.1">
    <property type="nucleotide sequence ID" value="NZ_FMHT01000003.1"/>
</dbReference>
<organism evidence="1 2">
    <name type="scientific">Micromonospora nigra</name>
    <dbReference type="NCBI Taxonomy" id="145857"/>
    <lineage>
        <taxon>Bacteria</taxon>
        <taxon>Bacillati</taxon>
        <taxon>Actinomycetota</taxon>
        <taxon>Actinomycetes</taxon>
        <taxon>Micromonosporales</taxon>
        <taxon>Micromonosporaceae</taxon>
        <taxon>Micromonospora</taxon>
    </lineage>
</organism>
<accession>A0A1C6SUK4</accession>
<sequence>MGLRIWETDPEAEPKPRQSFARDLVGRFRSGHQIGGRPASLEQWRVTTGDPAVAEEVRRLLGGDKPQAWETTGEDKLEVFTAADKVKVVLDGPRAIRQEMVLWGRSGAIRRCDGVDQTGTDADDPAKGQPCECPASFQDRKDAARAGRGCQPSTTIYFTLADAPDLGRFKFNSASWSLVRDLVTAEKALAKIDGPAFAWLSLEVVKYDDKKTGKTKQFTKPVVEVIGAAPAAVGDDEIPF</sequence>
<evidence type="ECO:0000313" key="1">
    <source>
        <dbReference type="EMBL" id="SCL32933.1"/>
    </source>
</evidence>
<dbReference type="Pfam" id="PF18897">
    <property type="entry name" value="Gp3-like"/>
    <property type="match status" value="1"/>
</dbReference>
<proteinExistence type="predicted"/>
<dbReference type="OrthoDB" id="3688760at2"/>
<gene>
    <name evidence="1" type="ORF">GA0070616_4593</name>
</gene>
<dbReference type="Proteomes" id="UP000199699">
    <property type="component" value="Unassembled WGS sequence"/>
</dbReference>
<dbReference type="EMBL" id="FMHT01000003">
    <property type="protein sequence ID" value="SCL32933.1"/>
    <property type="molecule type" value="Genomic_DNA"/>
</dbReference>